<proteinExistence type="predicted"/>
<comment type="caution">
    <text evidence="1">The sequence shown here is derived from an EMBL/GenBank/DDBJ whole genome shotgun (WGS) entry which is preliminary data.</text>
</comment>
<dbReference type="EMBL" id="QBLH01001363">
    <property type="protein sequence ID" value="TGZ52221.1"/>
    <property type="molecule type" value="Genomic_DNA"/>
</dbReference>
<name>A0A4S2KQU3_9HYME</name>
<gene>
    <name evidence="1" type="ORF">DBV15_03762</name>
</gene>
<reference evidence="1 2" key="1">
    <citation type="journal article" date="2019" name="Philos. Trans. R. Soc. Lond., B, Biol. Sci.">
        <title>Ant behaviour and brain gene expression of defending hosts depend on the ecological success of the intruding social parasite.</title>
        <authorList>
            <person name="Kaur R."/>
            <person name="Stoldt M."/>
            <person name="Jongepier E."/>
            <person name="Feldmeyer B."/>
            <person name="Menzel F."/>
            <person name="Bornberg-Bauer E."/>
            <person name="Foitzik S."/>
        </authorList>
    </citation>
    <scope>NUCLEOTIDE SEQUENCE [LARGE SCALE GENOMIC DNA]</scope>
    <source>
        <tissue evidence="1">Whole body</tissue>
    </source>
</reference>
<organism evidence="1 2">
    <name type="scientific">Temnothorax longispinosus</name>
    <dbReference type="NCBI Taxonomy" id="300112"/>
    <lineage>
        <taxon>Eukaryota</taxon>
        <taxon>Metazoa</taxon>
        <taxon>Ecdysozoa</taxon>
        <taxon>Arthropoda</taxon>
        <taxon>Hexapoda</taxon>
        <taxon>Insecta</taxon>
        <taxon>Pterygota</taxon>
        <taxon>Neoptera</taxon>
        <taxon>Endopterygota</taxon>
        <taxon>Hymenoptera</taxon>
        <taxon>Apocrita</taxon>
        <taxon>Aculeata</taxon>
        <taxon>Formicoidea</taxon>
        <taxon>Formicidae</taxon>
        <taxon>Myrmicinae</taxon>
        <taxon>Temnothorax</taxon>
    </lineage>
</organism>
<accession>A0A4S2KQU3</accession>
<evidence type="ECO:0000313" key="2">
    <source>
        <dbReference type="Proteomes" id="UP000310200"/>
    </source>
</evidence>
<sequence length="82" mass="9502">MILMIDNLQYTLPLLITALKVFIMWHKKEDGKFACANTESGEGSEFQSGFKVQCERPHPLNQVLTMSRKCLRVMFKHGLDWT</sequence>
<evidence type="ECO:0000313" key="1">
    <source>
        <dbReference type="EMBL" id="TGZ52221.1"/>
    </source>
</evidence>
<dbReference type="AlphaFoldDB" id="A0A4S2KQU3"/>
<dbReference type="Proteomes" id="UP000310200">
    <property type="component" value="Unassembled WGS sequence"/>
</dbReference>
<keyword evidence="2" id="KW-1185">Reference proteome</keyword>
<protein>
    <submittedName>
        <fullName evidence="1">Uncharacterized protein</fullName>
    </submittedName>
</protein>